<proteinExistence type="predicted"/>
<protein>
    <recommendedName>
        <fullName evidence="1">SMEK domain-containing protein</fullName>
    </recommendedName>
</protein>
<keyword evidence="3" id="KW-1185">Reference proteome</keyword>
<reference evidence="2 3" key="1">
    <citation type="submission" date="2018-10" db="EMBL/GenBank/DDBJ databases">
        <title>Sinomicrobium pectinilyticum sp. nov., a pectinase-producing bacterium isolated from alkaline and saline soil, and emended description of the genus Sinomicrobium.</title>
        <authorList>
            <person name="Cheng B."/>
            <person name="Li C."/>
            <person name="Lai Q."/>
            <person name="Du M."/>
            <person name="Shao Z."/>
            <person name="Xu P."/>
            <person name="Yang C."/>
        </authorList>
    </citation>
    <scope>NUCLEOTIDE SEQUENCE [LARGE SCALE GENOMIC DNA]</scope>
    <source>
        <strain evidence="2 3">5DNS001</strain>
    </source>
</reference>
<dbReference type="RefSeq" id="WP_123215227.1">
    <property type="nucleotide sequence ID" value="NZ_RJTM01000034.1"/>
</dbReference>
<evidence type="ECO:0000313" key="2">
    <source>
        <dbReference type="EMBL" id="RNL90095.1"/>
    </source>
</evidence>
<sequence length="343" mass="39809">MTTRGHIIGRIIDDLNSLSEKIEFRAKLGMFDIHRILENFVRDILKVVYDANDIENLNSTRSNAPGLDLRSSLLKTGYQVSSKVDSGKINSSFEKIEEQYPEIFEAVKFIVIGKKRNSYPSFDSNKVPSSIAFDITRDIIDFRDLSKIVFDLDIEKLLELNSIFDKEFLIVQYNIIEPESETIAPIDLFKPNQFQPALNGLLFFQGEDDNDEELEKINNEGKLLSNLPLRTRLILKYIIENGKEESKAINNQFECRYYLIPKLKREINLPAKEIEEELNILIDERFLGIEQKELDPDLHVPEKAVYTRFGEWFKYLITYSLENKTLERIIINLDLTVIDSEGT</sequence>
<dbReference type="EMBL" id="RJTM01000034">
    <property type="protein sequence ID" value="RNL90095.1"/>
    <property type="molecule type" value="Genomic_DNA"/>
</dbReference>
<comment type="caution">
    <text evidence="2">The sequence shown here is derived from an EMBL/GenBank/DDBJ whole genome shotgun (WGS) entry which is preliminary data.</text>
</comment>
<evidence type="ECO:0000313" key="3">
    <source>
        <dbReference type="Proteomes" id="UP000267469"/>
    </source>
</evidence>
<dbReference type="OrthoDB" id="789223at2"/>
<dbReference type="NCBIfam" id="NF033859">
    <property type="entry name" value="SMEK_N"/>
    <property type="match status" value="1"/>
</dbReference>
<feature type="domain" description="SMEK" evidence="1">
    <location>
        <begin position="10"/>
        <end position="147"/>
    </location>
</feature>
<dbReference type="Proteomes" id="UP000267469">
    <property type="component" value="Unassembled WGS sequence"/>
</dbReference>
<accession>A0A3N0EQB3</accession>
<gene>
    <name evidence="2" type="ORF">ED312_06620</name>
</gene>
<dbReference type="Pfam" id="PF21941">
    <property type="entry name" value="SMEK_N"/>
    <property type="match status" value="1"/>
</dbReference>
<evidence type="ECO:0000259" key="1">
    <source>
        <dbReference type="Pfam" id="PF21941"/>
    </source>
</evidence>
<name>A0A3N0EQB3_SINP1</name>
<organism evidence="2 3">
    <name type="scientific">Sinomicrobium pectinilyticum</name>
    <dbReference type="NCBI Taxonomy" id="1084421"/>
    <lineage>
        <taxon>Bacteria</taxon>
        <taxon>Pseudomonadati</taxon>
        <taxon>Bacteroidota</taxon>
        <taxon>Flavobacteriia</taxon>
        <taxon>Flavobacteriales</taxon>
        <taxon>Flavobacteriaceae</taxon>
        <taxon>Sinomicrobium</taxon>
    </lineage>
</organism>
<dbReference type="AlphaFoldDB" id="A0A3N0EQB3"/>
<dbReference type="InterPro" id="IPR047740">
    <property type="entry name" value="SMEK_dom"/>
</dbReference>